<evidence type="ECO:0000313" key="13">
    <source>
        <dbReference type="EMBL" id="CAE8643372.1"/>
    </source>
</evidence>
<proteinExistence type="inferred from homology"/>
<keyword evidence="4 12" id="KW-0812">Transmembrane</keyword>
<evidence type="ECO:0000256" key="4">
    <source>
        <dbReference type="ARBA" id="ARBA00022692"/>
    </source>
</evidence>
<evidence type="ECO:0000256" key="3">
    <source>
        <dbReference type="ARBA" id="ARBA00022679"/>
    </source>
</evidence>
<dbReference type="EMBL" id="CAJNNV010033347">
    <property type="protein sequence ID" value="CAE8643372.1"/>
    <property type="molecule type" value="Genomic_DNA"/>
</dbReference>
<dbReference type="PROSITE" id="PS00379">
    <property type="entry name" value="CDP_ALCOHOL_P_TRANSF"/>
    <property type="match status" value="1"/>
</dbReference>
<dbReference type="AlphaFoldDB" id="A0A813I064"/>
<dbReference type="PANTHER" id="PTHR14269">
    <property type="entry name" value="CDP-DIACYLGLYCEROL--GLYCEROL-3-PHOSPHATE 3-PHOSPHATIDYLTRANSFERASE-RELATED"/>
    <property type="match status" value="1"/>
</dbReference>
<dbReference type="Proteomes" id="UP000654075">
    <property type="component" value="Unassembled WGS sequence"/>
</dbReference>
<dbReference type="InterPro" id="IPR000462">
    <property type="entry name" value="CDP-OH_P_trans"/>
</dbReference>
<evidence type="ECO:0000256" key="11">
    <source>
        <dbReference type="SAM" id="MobiDB-lite"/>
    </source>
</evidence>
<comment type="similarity">
    <text evidence="10">Belongs to the CDP-alcohol phosphatidyltransferase class-I family.</text>
</comment>
<comment type="subcellular location">
    <subcellularLocation>
        <location evidence="1">Membrane</location>
        <topology evidence="1">Multi-pass membrane protein</topology>
    </subcellularLocation>
</comment>
<dbReference type="InterPro" id="IPR043130">
    <property type="entry name" value="CDP-OH_PTrfase_TM_dom"/>
</dbReference>
<feature type="compositionally biased region" description="Polar residues" evidence="11">
    <location>
        <begin position="133"/>
        <end position="142"/>
    </location>
</feature>
<dbReference type="OrthoDB" id="448573at2759"/>
<keyword evidence="14" id="KW-1185">Reference proteome</keyword>
<feature type="transmembrane region" description="Helical" evidence="12">
    <location>
        <begin position="272"/>
        <end position="289"/>
    </location>
</feature>
<evidence type="ECO:0000256" key="5">
    <source>
        <dbReference type="ARBA" id="ARBA00022989"/>
    </source>
</evidence>
<evidence type="ECO:0000256" key="9">
    <source>
        <dbReference type="ARBA" id="ARBA00023264"/>
    </source>
</evidence>
<keyword evidence="8" id="KW-0594">Phospholipid biosynthesis</keyword>
<evidence type="ECO:0000256" key="7">
    <source>
        <dbReference type="ARBA" id="ARBA00023136"/>
    </source>
</evidence>
<comment type="caution">
    <text evidence="13">The sequence shown here is derived from an EMBL/GenBank/DDBJ whole genome shotgun (WGS) entry which is preliminary data.</text>
</comment>
<organism evidence="13 14">
    <name type="scientific">Polarella glacialis</name>
    <name type="common">Dinoflagellate</name>
    <dbReference type="NCBI Taxonomy" id="89957"/>
    <lineage>
        <taxon>Eukaryota</taxon>
        <taxon>Sar</taxon>
        <taxon>Alveolata</taxon>
        <taxon>Dinophyceae</taxon>
        <taxon>Suessiales</taxon>
        <taxon>Suessiaceae</taxon>
        <taxon>Polarella</taxon>
    </lineage>
</organism>
<evidence type="ECO:0000256" key="12">
    <source>
        <dbReference type="SAM" id="Phobius"/>
    </source>
</evidence>
<dbReference type="Gene3D" id="1.20.120.1760">
    <property type="match status" value="1"/>
</dbReference>
<evidence type="ECO:0000256" key="6">
    <source>
        <dbReference type="ARBA" id="ARBA00023098"/>
    </source>
</evidence>
<accession>A0A813I064</accession>
<keyword evidence="5 12" id="KW-1133">Transmembrane helix</keyword>
<name>A0A813I064_POLGL</name>
<dbReference type="InterPro" id="IPR048254">
    <property type="entry name" value="CDP_ALCOHOL_P_TRANSF_CS"/>
</dbReference>
<feature type="transmembrane region" description="Helical" evidence="12">
    <location>
        <begin position="167"/>
        <end position="186"/>
    </location>
</feature>
<feature type="transmembrane region" description="Helical" evidence="12">
    <location>
        <begin position="206"/>
        <end position="227"/>
    </location>
</feature>
<keyword evidence="6" id="KW-0443">Lipid metabolism</keyword>
<keyword evidence="9" id="KW-1208">Phospholipid metabolism</keyword>
<dbReference type="PROSITE" id="PS51257">
    <property type="entry name" value="PROKAR_LIPOPROTEIN"/>
    <property type="match status" value="1"/>
</dbReference>
<dbReference type="InterPro" id="IPR050324">
    <property type="entry name" value="CDP-alcohol_PTase-I"/>
</dbReference>
<gene>
    <name evidence="13" type="ORF">PGLA1383_LOCUS57718</name>
</gene>
<evidence type="ECO:0000256" key="10">
    <source>
        <dbReference type="RuleBase" id="RU003750"/>
    </source>
</evidence>
<dbReference type="GO" id="GO:0016780">
    <property type="term" value="F:phosphotransferase activity, for other substituted phosphate groups"/>
    <property type="evidence" value="ECO:0007669"/>
    <property type="project" value="InterPro"/>
</dbReference>
<evidence type="ECO:0000256" key="2">
    <source>
        <dbReference type="ARBA" id="ARBA00022516"/>
    </source>
</evidence>
<keyword evidence="2" id="KW-0444">Lipid biosynthesis</keyword>
<sequence>MAPALPRYLAYAAPSALTLAALACSLTAMRVAVSQRFELASGLIIAAAFCDALDGHVARLLDAATVFGGELDSLGDLVNFGVAPAIVMHAWADEATGDSLDIFLWVSCVILCQACALRLARFNSGPGGPAHQGEQSSETQPEQPLEGKSKGSVVQPTTRRFVAKAKFFSGVPAPMGALLALLPLFWQLETGRPLFGRPRREVVCVVNLLVACLMISSLKTLSSKMFVRDPKKASHLTISSPWEGMLKVSGVLGAVATSMMFSPWLLVLTLEFGYVASLFVGPVIYAFFAE</sequence>
<evidence type="ECO:0000313" key="14">
    <source>
        <dbReference type="Proteomes" id="UP000654075"/>
    </source>
</evidence>
<keyword evidence="3 10" id="KW-0808">Transferase</keyword>
<keyword evidence="7 12" id="KW-0472">Membrane</keyword>
<protein>
    <recommendedName>
        <fullName evidence="15">CDP-diacylglycerol--serine O-phosphatidyltransferase</fullName>
    </recommendedName>
</protein>
<dbReference type="GO" id="GO:0008654">
    <property type="term" value="P:phospholipid biosynthetic process"/>
    <property type="evidence" value="ECO:0007669"/>
    <property type="project" value="UniProtKB-KW"/>
</dbReference>
<reference evidence="13" key="1">
    <citation type="submission" date="2021-02" db="EMBL/GenBank/DDBJ databases">
        <authorList>
            <person name="Dougan E. K."/>
            <person name="Rhodes N."/>
            <person name="Thang M."/>
            <person name="Chan C."/>
        </authorList>
    </citation>
    <scope>NUCLEOTIDE SEQUENCE</scope>
</reference>
<dbReference type="PANTHER" id="PTHR14269:SF61">
    <property type="entry name" value="CDP-DIACYLGLYCEROL--SERINE O-PHOSPHATIDYLTRANSFERASE"/>
    <property type="match status" value="1"/>
</dbReference>
<dbReference type="Pfam" id="PF01066">
    <property type="entry name" value="CDP-OH_P_transf"/>
    <property type="match status" value="1"/>
</dbReference>
<evidence type="ECO:0008006" key="15">
    <source>
        <dbReference type="Google" id="ProtNLM"/>
    </source>
</evidence>
<feature type="region of interest" description="Disordered" evidence="11">
    <location>
        <begin position="127"/>
        <end position="153"/>
    </location>
</feature>
<evidence type="ECO:0000256" key="1">
    <source>
        <dbReference type="ARBA" id="ARBA00004141"/>
    </source>
</evidence>
<evidence type="ECO:0000256" key="8">
    <source>
        <dbReference type="ARBA" id="ARBA00023209"/>
    </source>
</evidence>
<dbReference type="GO" id="GO:0016020">
    <property type="term" value="C:membrane"/>
    <property type="evidence" value="ECO:0007669"/>
    <property type="project" value="UniProtKB-SubCell"/>
</dbReference>